<evidence type="ECO:0000256" key="1">
    <source>
        <dbReference type="ARBA" id="ARBA00022553"/>
    </source>
</evidence>
<reference evidence="4 5" key="1">
    <citation type="submission" date="2016-09" db="EMBL/GenBank/DDBJ databases">
        <title>Draft genome sequence for the type strain of Desulfuribacillus alkaliarsenatis AHT28, an obligately anaerobic, sulfidogenic bacterium isolated from Russian soda lake sediments.</title>
        <authorList>
            <person name="Abin C.A."/>
            <person name="Hollibaugh J.T."/>
        </authorList>
    </citation>
    <scope>NUCLEOTIDE SEQUENCE [LARGE SCALE GENOMIC DNA]</scope>
    <source>
        <strain evidence="4 5">AHT28</strain>
    </source>
</reference>
<evidence type="ECO:0000313" key="4">
    <source>
        <dbReference type="EMBL" id="OEF96531.1"/>
    </source>
</evidence>
<feature type="domain" description="Response regulatory" evidence="3">
    <location>
        <begin position="3"/>
        <end position="120"/>
    </location>
</feature>
<dbReference type="SMART" id="SM00448">
    <property type="entry name" value="REC"/>
    <property type="match status" value="1"/>
</dbReference>
<dbReference type="PANTHER" id="PTHR44591:SF3">
    <property type="entry name" value="RESPONSE REGULATORY DOMAIN-CONTAINING PROTEIN"/>
    <property type="match status" value="1"/>
</dbReference>
<dbReference type="PROSITE" id="PS50110">
    <property type="entry name" value="RESPONSE_REGULATORY"/>
    <property type="match status" value="1"/>
</dbReference>
<dbReference type="InterPro" id="IPR050595">
    <property type="entry name" value="Bact_response_regulator"/>
</dbReference>
<comment type="caution">
    <text evidence="4">The sequence shown here is derived from an EMBL/GenBank/DDBJ whole genome shotgun (WGS) entry which is preliminary data.</text>
</comment>
<organism evidence="4 5">
    <name type="scientific">Desulfuribacillus alkaliarsenatis</name>
    <dbReference type="NCBI Taxonomy" id="766136"/>
    <lineage>
        <taxon>Bacteria</taxon>
        <taxon>Bacillati</taxon>
        <taxon>Bacillota</taxon>
        <taxon>Desulfuribacillia</taxon>
        <taxon>Desulfuribacillales</taxon>
        <taxon>Desulfuribacillaceae</taxon>
        <taxon>Desulfuribacillus</taxon>
    </lineage>
</organism>
<dbReference type="RefSeq" id="WP_069643540.1">
    <property type="nucleotide sequence ID" value="NZ_MIJE01000031.1"/>
</dbReference>
<evidence type="ECO:0000313" key="5">
    <source>
        <dbReference type="Proteomes" id="UP000094296"/>
    </source>
</evidence>
<keyword evidence="1 2" id="KW-0597">Phosphoprotein</keyword>
<keyword evidence="5" id="KW-1185">Reference proteome</keyword>
<dbReference type="InterPro" id="IPR011006">
    <property type="entry name" value="CheY-like_superfamily"/>
</dbReference>
<sequence>MRKIALIDDSKTFRVYARQILEQEQYQVEEFNDAEVFFNVTKDFNEYALIITDLHMPGMSGLTALENIRFNPITEKIPVLLITGKPSKDVVELAVRYKVNDFISKPFTSDVLLSRVNKILK</sequence>
<dbReference type="InterPro" id="IPR001789">
    <property type="entry name" value="Sig_transdc_resp-reg_receiver"/>
</dbReference>
<dbReference type="PANTHER" id="PTHR44591">
    <property type="entry name" value="STRESS RESPONSE REGULATOR PROTEIN 1"/>
    <property type="match status" value="1"/>
</dbReference>
<evidence type="ECO:0000259" key="3">
    <source>
        <dbReference type="PROSITE" id="PS50110"/>
    </source>
</evidence>
<evidence type="ECO:0000256" key="2">
    <source>
        <dbReference type="PROSITE-ProRule" id="PRU00169"/>
    </source>
</evidence>
<dbReference type="AlphaFoldDB" id="A0A1E5G0Y7"/>
<dbReference type="Gene3D" id="3.40.50.2300">
    <property type="match status" value="1"/>
</dbReference>
<feature type="modified residue" description="4-aspartylphosphate" evidence="2">
    <location>
        <position position="53"/>
    </location>
</feature>
<dbReference type="CDD" id="cd00156">
    <property type="entry name" value="REC"/>
    <property type="match status" value="1"/>
</dbReference>
<dbReference type="Pfam" id="PF00072">
    <property type="entry name" value="Response_reg"/>
    <property type="match status" value="1"/>
</dbReference>
<dbReference type="GO" id="GO:0000160">
    <property type="term" value="P:phosphorelay signal transduction system"/>
    <property type="evidence" value="ECO:0007669"/>
    <property type="project" value="InterPro"/>
</dbReference>
<gene>
    <name evidence="4" type="ORF">BHF68_07720</name>
</gene>
<accession>A0A1E5G0Y7</accession>
<name>A0A1E5G0Y7_9FIRM</name>
<dbReference type="EMBL" id="MIJE01000031">
    <property type="protein sequence ID" value="OEF96531.1"/>
    <property type="molecule type" value="Genomic_DNA"/>
</dbReference>
<dbReference type="SUPFAM" id="SSF52172">
    <property type="entry name" value="CheY-like"/>
    <property type="match status" value="1"/>
</dbReference>
<dbReference type="Proteomes" id="UP000094296">
    <property type="component" value="Unassembled WGS sequence"/>
</dbReference>
<proteinExistence type="predicted"/>
<dbReference type="STRING" id="766136.BHF68_07720"/>
<protein>
    <recommendedName>
        <fullName evidence="3">Response regulatory domain-containing protein</fullName>
    </recommendedName>
</protein>